<gene>
    <name evidence="2" type="ORF">DM860_004938</name>
</gene>
<dbReference type="AlphaFoldDB" id="A0A328DQP8"/>
<dbReference type="InterPro" id="IPR019956">
    <property type="entry name" value="Ubiquitin_dom"/>
</dbReference>
<dbReference type="EMBL" id="NQVE01000122">
    <property type="protein sequence ID" value="RAL46659.1"/>
    <property type="molecule type" value="Genomic_DNA"/>
</dbReference>
<dbReference type="PANTHER" id="PTHR36815">
    <property type="entry name" value="BNAC03G48760D PROTEIN"/>
    <property type="match status" value="1"/>
</dbReference>
<reference evidence="2 3" key="1">
    <citation type="submission" date="2018-06" db="EMBL/GenBank/DDBJ databases">
        <title>The Genome of Cuscuta australis (Dodder) Provides Insight into the Evolution of Plant Parasitism.</title>
        <authorList>
            <person name="Liu H."/>
        </authorList>
    </citation>
    <scope>NUCLEOTIDE SEQUENCE [LARGE SCALE GENOMIC DNA]</scope>
    <source>
        <strain evidence="3">cv. Yunnan</strain>
        <tissue evidence="2">Vines</tissue>
    </source>
</reference>
<keyword evidence="3" id="KW-1185">Reference proteome</keyword>
<dbReference type="PANTHER" id="PTHR36815:SF1">
    <property type="entry name" value="OS03G0675700 PROTEIN"/>
    <property type="match status" value="1"/>
</dbReference>
<dbReference type="PROSITE" id="PS50053">
    <property type="entry name" value="UBIQUITIN_2"/>
    <property type="match status" value="1"/>
</dbReference>
<dbReference type="SUPFAM" id="SSF54236">
    <property type="entry name" value="Ubiquitin-like"/>
    <property type="match status" value="1"/>
</dbReference>
<accession>A0A328DQP8</accession>
<dbReference type="Proteomes" id="UP000249390">
    <property type="component" value="Unassembled WGS sequence"/>
</dbReference>
<name>A0A328DQP8_9ASTE</name>
<organism evidence="2 3">
    <name type="scientific">Cuscuta australis</name>
    <dbReference type="NCBI Taxonomy" id="267555"/>
    <lineage>
        <taxon>Eukaryota</taxon>
        <taxon>Viridiplantae</taxon>
        <taxon>Streptophyta</taxon>
        <taxon>Embryophyta</taxon>
        <taxon>Tracheophyta</taxon>
        <taxon>Spermatophyta</taxon>
        <taxon>Magnoliopsida</taxon>
        <taxon>eudicotyledons</taxon>
        <taxon>Gunneridae</taxon>
        <taxon>Pentapetalae</taxon>
        <taxon>asterids</taxon>
        <taxon>lamiids</taxon>
        <taxon>Solanales</taxon>
        <taxon>Convolvulaceae</taxon>
        <taxon>Cuscuteae</taxon>
        <taxon>Cuscuta</taxon>
        <taxon>Cuscuta subgen. Grammica</taxon>
        <taxon>Cuscuta sect. Cleistogrammica</taxon>
    </lineage>
</organism>
<dbReference type="InterPro" id="IPR057394">
    <property type="entry name" value="PIGBOS1"/>
</dbReference>
<proteinExistence type="predicted"/>
<feature type="domain" description="Ubiquitin-like" evidence="1">
    <location>
        <begin position="1"/>
        <end position="33"/>
    </location>
</feature>
<sequence length="138" mass="15921">MYREGIPPNQQKFIFTGKQLEDGRTLADYNIQKSIFSQIFGPIREWVTPILARMLPSIRCAPDDFTIVNIQEVELLKLQSSIIIVVVTTTTTAINTWYCGFRVGVVSGKAIFGPPLEEYWKRKHQEEQTRKENDTRTN</sequence>
<dbReference type="InterPro" id="IPR029071">
    <property type="entry name" value="Ubiquitin-like_domsf"/>
</dbReference>
<dbReference type="Gene3D" id="3.10.20.90">
    <property type="entry name" value="Phosphatidylinositol 3-kinase Catalytic Subunit, Chain A, domain 1"/>
    <property type="match status" value="1"/>
</dbReference>
<evidence type="ECO:0000259" key="1">
    <source>
        <dbReference type="PROSITE" id="PS50053"/>
    </source>
</evidence>
<dbReference type="PRINTS" id="PR00348">
    <property type="entry name" value="UBIQUITIN"/>
</dbReference>
<dbReference type="Pfam" id="PF23670">
    <property type="entry name" value="PIGBOS1"/>
    <property type="match status" value="1"/>
</dbReference>
<comment type="caution">
    <text evidence="2">The sequence shown here is derived from an EMBL/GenBank/DDBJ whole genome shotgun (WGS) entry which is preliminary data.</text>
</comment>
<protein>
    <recommendedName>
        <fullName evidence="1">Ubiquitin-like domain-containing protein</fullName>
    </recommendedName>
</protein>
<evidence type="ECO:0000313" key="3">
    <source>
        <dbReference type="Proteomes" id="UP000249390"/>
    </source>
</evidence>
<evidence type="ECO:0000313" key="2">
    <source>
        <dbReference type="EMBL" id="RAL46659.1"/>
    </source>
</evidence>
<dbReference type="InterPro" id="IPR000626">
    <property type="entry name" value="Ubiquitin-like_dom"/>
</dbReference>
<dbReference type="Pfam" id="PF00240">
    <property type="entry name" value="ubiquitin"/>
    <property type="match status" value="1"/>
</dbReference>